<organism evidence="2">
    <name type="scientific">Singulisphaera sp. Ch08</name>
    <dbReference type="NCBI Taxonomy" id="3120278"/>
    <lineage>
        <taxon>Bacteria</taxon>
        <taxon>Pseudomonadati</taxon>
        <taxon>Planctomycetota</taxon>
        <taxon>Planctomycetia</taxon>
        <taxon>Isosphaerales</taxon>
        <taxon>Isosphaeraceae</taxon>
        <taxon>Singulisphaera</taxon>
    </lineage>
</organism>
<dbReference type="RefSeq" id="WP_406700880.1">
    <property type="nucleotide sequence ID" value="NZ_CP155447.1"/>
</dbReference>
<dbReference type="Gene3D" id="1.25.40.10">
    <property type="entry name" value="Tetratricopeptide repeat domain"/>
    <property type="match status" value="1"/>
</dbReference>
<evidence type="ECO:0000256" key="1">
    <source>
        <dbReference type="SAM" id="MobiDB-lite"/>
    </source>
</evidence>
<dbReference type="SUPFAM" id="SSF51294">
    <property type="entry name" value="Hedgehog/intein (Hint) domain"/>
    <property type="match status" value="1"/>
</dbReference>
<dbReference type="AlphaFoldDB" id="A0AAU7CRH3"/>
<evidence type="ECO:0008006" key="3">
    <source>
        <dbReference type="Google" id="ProtNLM"/>
    </source>
</evidence>
<name>A0AAU7CRH3_9BACT</name>
<feature type="region of interest" description="Disordered" evidence="1">
    <location>
        <begin position="453"/>
        <end position="485"/>
    </location>
</feature>
<dbReference type="InterPro" id="IPR036844">
    <property type="entry name" value="Hint_dom_sf"/>
</dbReference>
<dbReference type="InterPro" id="IPR011990">
    <property type="entry name" value="TPR-like_helical_dom_sf"/>
</dbReference>
<sequence length="737" mass="80548">MPSVASTLFVMVVVSQATARTAPVPGLEGLDGYQAAAAKAGKIPDAHVRLALWCESRGMIAARDTHLAESLKFNPSHVTARGLLGQVREEARWLRFDEVAAQVQADPKLVARLAAYDRERDLAGDSADDHLALGAWCAKHGLMAESRAHYAATVRRDPARAEAWRKLGYRARDGRWVNETETARARRQFTEAKEAYRSWATRLARLRGGLDSPQRRDAVKAELAKVHDPLATPCVWSTFVNGGAPYHEIATRLFAQINGPDSTSRLALLAVFNSDAAVQDRAVEALVQRDPREYVGPVISLLREPMRIVTRPIRGPGSPGAIFVDGVLVREYYEPLPDQFLAPFGRQVVDMPWAIDPGAVAYCFTGLAPGRTYSVTYSPNDPAVVRAFQQALANPAGAPQVLAAAVATAAPPPPVHFNVTVPTFPLKVNQDTDRAIISSRLFPGEVGAASLAFADDRDDREKERERDKEREAAEKERERARREAEQRYKDAVKRVHDQFQADRLSLEAYNREIERGTRGAAALLQAVTGRESGLDRDAWSRWWADWNATEDVAPLARELTTAALIGPPNLRIKSGFHRSRLAAGTSVWTTRGRRPVEAVRIGDRLLGQDPRTGALAYTGVVATTGGARVEAIRITLEEGGSLTLSPMARVWRPEFGWVPTFRVKVGDQLRIAGGRVSVSAVDRIGLVAGYNVLLFDGGSLLVGDRALLVHDNGIVLPPSKPFDAPPLLSPKSVAKPR</sequence>
<dbReference type="Gene3D" id="2.170.16.10">
    <property type="entry name" value="Hedgehog/Intein (Hint) domain"/>
    <property type="match status" value="1"/>
</dbReference>
<accession>A0AAU7CRH3</accession>
<feature type="compositionally biased region" description="Basic and acidic residues" evidence="1">
    <location>
        <begin position="454"/>
        <end position="485"/>
    </location>
</feature>
<evidence type="ECO:0000313" key="2">
    <source>
        <dbReference type="EMBL" id="XBH08044.1"/>
    </source>
</evidence>
<reference evidence="2" key="1">
    <citation type="submission" date="2024-05" db="EMBL/GenBank/DDBJ databases">
        <title>Planctomycetes of the genus Singulisphaera possess chitinolytic capabilities.</title>
        <authorList>
            <person name="Ivanova A."/>
        </authorList>
    </citation>
    <scope>NUCLEOTIDE SEQUENCE</scope>
    <source>
        <strain evidence="2">Ch08T</strain>
    </source>
</reference>
<protein>
    <recommendedName>
        <fullName evidence="3">Tetratricopeptide repeat protein</fullName>
    </recommendedName>
</protein>
<gene>
    <name evidence="2" type="ORF">V5E97_19010</name>
</gene>
<dbReference type="EMBL" id="CP155447">
    <property type="protein sequence ID" value="XBH08044.1"/>
    <property type="molecule type" value="Genomic_DNA"/>
</dbReference>
<proteinExistence type="predicted"/>